<reference evidence="1 2" key="1">
    <citation type="submission" date="2016-06" db="EMBL/GenBank/DDBJ databases">
        <title>Evolution of pathogenesis and genome organization in the Tremellales.</title>
        <authorList>
            <person name="Cuomo C."/>
            <person name="Litvintseva A."/>
            <person name="Heitman J."/>
            <person name="Chen Y."/>
            <person name="Sun S."/>
            <person name="Springer D."/>
            <person name="Dromer F."/>
            <person name="Young S."/>
            <person name="Zeng Q."/>
            <person name="Chapman S."/>
            <person name="Gujja S."/>
            <person name="Saif S."/>
            <person name="Birren B."/>
        </authorList>
    </citation>
    <scope>NUCLEOTIDE SEQUENCE [LARGE SCALE GENOMIC DNA]</scope>
    <source>
        <strain evidence="1 2">CBS 7118</strain>
    </source>
</reference>
<evidence type="ECO:0000313" key="1">
    <source>
        <dbReference type="EMBL" id="ODN87414.1"/>
    </source>
</evidence>
<evidence type="ECO:0000313" key="2">
    <source>
        <dbReference type="Proteomes" id="UP000094819"/>
    </source>
</evidence>
<organism evidence="1 2">
    <name type="scientific">Cryptococcus wingfieldii CBS 7118</name>
    <dbReference type="NCBI Taxonomy" id="1295528"/>
    <lineage>
        <taxon>Eukaryota</taxon>
        <taxon>Fungi</taxon>
        <taxon>Dikarya</taxon>
        <taxon>Basidiomycota</taxon>
        <taxon>Agaricomycotina</taxon>
        <taxon>Tremellomycetes</taxon>
        <taxon>Tremellales</taxon>
        <taxon>Cryptococcaceae</taxon>
        <taxon>Cryptococcus</taxon>
    </lineage>
</organism>
<name>A0A1E3IFM3_9TREE</name>
<dbReference type="GeneID" id="30196249"/>
<dbReference type="Proteomes" id="UP000094819">
    <property type="component" value="Unassembled WGS sequence"/>
</dbReference>
<dbReference type="RefSeq" id="XP_019028974.1">
    <property type="nucleotide sequence ID" value="XM_019179056.1"/>
</dbReference>
<sequence>MTSYATLNEDVLPGVHEVQPITAIEFEIPIGHPEATYEIEPGSRDDERFMSVLSCPPPDANAFQAEVTCFHSLSKRSSGEESLIQHKKDVYITKEPMTVISDLTSFKAMFDQAAYETAVNEVFVDSIESVAGSYLFMFFGQYPTIYPAL</sequence>
<dbReference type="EMBL" id="AWGH01000028">
    <property type="protein sequence ID" value="ODN87414.1"/>
    <property type="molecule type" value="Genomic_DNA"/>
</dbReference>
<protein>
    <submittedName>
        <fullName evidence="1">Uncharacterized protein</fullName>
    </submittedName>
</protein>
<comment type="caution">
    <text evidence="1">The sequence shown here is derived from an EMBL/GenBank/DDBJ whole genome shotgun (WGS) entry which is preliminary data.</text>
</comment>
<gene>
    <name evidence="1" type="ORF">L198_07038</name>
</gene>
<accession>A0A1E3IFM3</accession>
<proteinExistence type="predicted"/>
<dbReference type="AlphaFoldDB" id="A0A1E3IFM3"/>
<keyword evidence="2" id="KW-1185">Reference proteome</keyword>
<dbReference type="OrthoDB" id="10536488at2759"/>